<evidence type="ECO:0000256" key="1">
    <source>
        <dbReference type="ARBA" id="ARBA00004141"/>
    </source>
</evidence>
<evidence type="ECO:0000256" key="5">
    <source>
        <dbReference type="ARBA" id="ARBA00022525"/>
    </source>
</evidence>
<dbReference type="OrthoDB" id="4926555at2759"/>
<comment type="similarity">
    <text evidence="13">Belongs to the SAT4 family.</text>
</comment>
<feature type="transmembrane region" description="Helical" evidence="15">
    <location>
        <begin position="153"/>
        <end position="178"/>
    </location>
</feature>
<sequence>MSSDEAGLGLPACALGCVTAACPLSDLACVCGTGHYGVDDARSRCIIEACGFPESLAVRNGTATACGAPERDASARFDAMVAAMFVLTTVLVVSRLVYRQFFSRRRRLALDDWLVLLTALVGVPCVGVLLAGLNTHGLGRDAWALPPGHVAAFARYFYVVEIMYLVTITLVRLTLTIFYLDIFSARRARLLLWATVVFHVASAVAFVVKVILQCLPVEHNWTRFDDVVDRRREGRCVNIYASTWANAALGVAVDLWLLAIPLTQLKRLNLHWKKKVGATLMFIAGTIGTVISILRLRSIFIFGHATNPTWDYFELVWWSLIEVHVGMMCTCLPTLRLILVRMWPHIFGAGPPQPTKASPGRAGRPYGSQGHLESATSDDSCPWGLYETDDAGARGAHLEAQVDGTGAVAEVKLPSASSL</sequence>
<keyword evidence="12" id="KW-0449">Lipoprotein</keyword>
<evidence type="ECO:0000256" key="4">
    <source>
        <dbReference type="ARBA" id="ARBA00010031"/>
    </source>
</evidence>
<evidence type="ECO:0000259" key="16">
    <source>
        <dbReference type="Pfam" id="PF05730"/>
    </source>
</evidence>
<evidence type="ECO:0000256" key="3">
    <source>
        <dbReference type="ARBA" id="ARBA00004613"/>
    </source>
</evidence>
<dbReference type="PANTHER" id="PTHR33048">
    <property type="entry name" value="PTH11-LIKE INTEGRAL MEMBRANE PROTEIN (AFU_ORTHOLOGUE AFUA_5G11245)"/>
    <property type="match status" value="1"/>
</dbReference>
<evidence type="ECO:0000256" key="6">
    <source>
        <dbReference type="ARBA" id="ARBA00022622"/>
    </source>
</evidence>
<evidence type="ECO:0000259" key="17">
    <source>
        <dbReference type="Pfam" id="PF20684"/>
    </source>
</evidence>
<feature type="domain" description="Rhodopsin" evidence="17">
    <location>
        <begin position="95"/>
        <end position="340"/>
    </location>
</feature>
<feature type="transmembrane region" description="Helical" evidence="15">
    <location>
        <begin position="79"/>
        <end position="98"/>
    </location>
</feature>
<dbReference type="InterPro" id="IPR008427">
    <property type="entry name" value="Extracellular_membr_CFEM_dom"/>
</dbReference>
<name>A0A8H4PP48_9HYPO</name>
<organism evidence="18 19">
    <name type="scientific">Ophiocordyceps sinensis</name>
    <dbReference type="NCBI Taxonomy" id="72228"/>
    <lineage>
        <taxon>Eukaryota</taxon>
        <taxon>Fungi</taxon>
        <taxon>Dikarya</taxon>
        <taxon>Ascomycota</taxon>
        <taxon>Pezizomycotina</taxon>
        <taxon>Sordariomycetes</taxon>
        <taxon>Hypocreomycetidae</taxon>
        <taxon>Hypocreales</taxon>
        <taxon>Ophiocordycipitaceae</taxon>
        <taxon>Ophiocordyceps</taxon>
    </lineage>
</organism>
<evidence type="ECO:0000256" key="9">
    <source>
        <dbReference type="ARBA" id="ARBA00022989"/>
    </source>
</evidence>
<keyword evidence="8" id="KW-0732">Signal</keyword>
<evidence type="ECO:0000256" key="13">
    <source>
        <dbReference type="ARBA" id="ARBA00038359"/>
    </source>
</evidence>
<feature type="transmembrane region" description="Helical" evidence="15">
    <location>
        <begin position="190"/>
        <end position="212"/>
    </location>
</feature>
<keyword evidence="10 15" id="KW-0472">Membrane</keyword>
<protein>
    <recommendedName>
        <fullName evidence="20">Extracellular membrane protein, 8-cysteine region, CFEM</fullName>
    </recommendedName>
</protein>
<keyword evidence="9 15" id="KW-1133">Transmembrane helix</keyword>
<evidence type="ECO:0000256" key="2">
    <source>
        <dbReference type="ARBA" id="ARBA00004589"/>
    </source>
</evidence>
<keyword evidence="7 15" id="KW-0812">Transmembrane</keyword>
<evidence type="ECO:0008006" key="20">
    <source>
        <dbReference type="Google" id="ProtNLM"/>
    </source>
</evidence>
<accession>A0A8H4PP48</accession>
<evidence type="ECO:0000256" key="12">
    <source>
        <dbReference type="ARBA" id="ARBA00023288"/>
    </source>
</evidence>
<dbReference type="Proteomes" id="UP000557566">
    <property type="component" value="Unassembled WGS sequence"/>
</dbReference>
<proteinExistence type="inferred from homology"/>
<evidence type="ECO:0000256" key="8">
    <source>
        <dbReference type="ARBA" id="ARBA00022729"/>
    </source>
</evidence>
<comment type="similarity">
    <text evidence="4">Belongs to the RBT5 family.</text>
</comment>
<feature type="region of interest" description="Disordered" evidence="14">
    <location>
        <begin position="351"/>
        <end position="386"/>
    </location>
</feature>
<gene>
    <name evidence="18" type="ORF">G6O67_006281</name>
</gene>
<feature type="transmembrane region" description="Helical" evidence="15">
    <location>
        <begin position="110"/>
        <end position="133"/>
    </location>
</feature>
<feature type="domain" description="CFEM" evidence="16">
    <location>
        <begin position="10"/>
        <end position="66"/>
    </location>
</feature>
<keyword evidence="19" id="KW-1185">Reference proteome</keyword>
<feature type="transmembrane region" description="Helical" evidence="15">
    <location>
        <begin position="239"/>
        <end position="259"/>
    </location>
</feature>
<dbReference type="Pfam" id="PF20684">
    <property type="entry name" value="Fung_rhodopsin"/>
    <property type="match status" value="1"/>
</dbReference>
<keyword evidence="6" id="KW-0325">Glycoprotein</keyword>
<comment type="subcellular location">
    <subcellularLocation>
        <location evidence="2">Membrane</location>
        <topology evidence="2">Lipid-anchor</topology>
        <topology evidence="2">GPI-anchor</topology>
    </subcellularLocation>
    <subcellularLocation>
        <location evidence="1">Membrane</location>
        <topology evidence="1">Multi-pass membrane protein</topology>
    </subcellularLocation>
    <subcellularLocation>
        <location evidence="3">Secreted</location>
    </subcellularLocation>
</comment>
<evidence type="ECO:0000256" key="14">
    <source>
        <dbReference type="SAM" id="MobiDB-lite"/>
    </source>
</evidence>
<dbReference type="AlphaFoldDB" id="A0A8H4PP48"/>
<dbReference type="EMBL" id="JAAVMX010000007">
    <property type="protein sequence ID" value="KAF4506170.1"/>
    <property type="molecule type" value="Genomic_DNA"/>
</dbReference>
<keyword evidence="5" id="KW-0964">Secreted</keyword>
<evidence type="ECO:0000313" key="18">
    <source>
        <dbReference type="EMBL" id="KAF4506170.1"/>
    </source>
</evidence>
<dbReference type="Pfam" id="PF05730">
    <property type="entry name" value="CFEM"/>
    <property type="match status" value="1"/>
</dbReference>
<reference evidence="18 19" key="1">
    <citation type="journal article" date="2020" name="Genome Biol. Evol.">
        <title>A new high-quality draft genome assembly of the Chinese cordyceps Ophiocordyceps sinensis.</title>
        <authorList>
            <person name="Shu R."/>
            <person name="Zhang J."/>
            <person name="Meng Q."/>
            <person name="Zhang H."/>
            <person name="Zhou G."/>
            <person name="Li M."/>
            <person name="Wu P."/>
            <person name="Zhao Y."/>
            <person name="Chen C."/>
            <person name="Qin Q."/>
        </authorList>
    </citation>
    <scope>NUCLEOTIDE SEQUENCE [LARGE SCALE GENOMIC DNA]</scope>
    <source>
        <strain evidence="18 19">IOZ07</strain>
    </source>
</reference>
<evidence type="ECO:0000256" key="15">
    <source>
        <dbReference type="SAM" id="Phobius"/>
    </source>
</evidence>
<keyword evidence="6" id="KW-0336">GPI-anchor</keyword>
<comment type="caution">
    <text evidence="18">The sequence shown here is derived from an EMBL/GenBank/DDBJ whole genome shotgun (WGS) entry which is preliminary data.</text>
</comment>
<evidence type="ECO:0000313" key="19">
    <source>
        <dbReference type="Proteomes" id="UP000557566"/>
    </source>
</evidence>
<dbReference type="PANTHER" id="PTHR33048:SF143">
    <property type="entry name" value="EXTRACELLULAR MEMBRANE PROTEIN CFEM DOMAIN-CONTAINING PROTEIN-RELATED"/>
    <property type="match status" value="1"/>
</dbReference>
<evidence type="ECO:0000256" key="7">
    <source>
        <dbReference type="ARBA" id="ARBA00022692"/>
    </source>
</evidence>
<dbReference type="GO" id="GO:0098552">
    <property type="term" value="C:side of membrane"/>
    <property type="evidence" value="ECO:0007669"/>
    <property type="project" value="UniProtKB-KW"/>
</dbReference>
<dbReference type="InterPro" id="IPR049326">
    <property type="entry name" value="Rhodopsin_dom_fungi"/>
</dbReference>
<dbReference type="InterPro" id="IPR052337">
    <property type="entry name" value="SAT4-like"/>
</dbReference>
<keyword evidence="11" id="KW-1015">Disulfide bond</keyword>
<dbReference type="GO" id="GO:0005576">
    <property type="term" value="C:extracellular region"/>
    <property type="evidence" value="ECO:0007669"/>
    <property type="project" value="UniProtKB-SubCell"/>
</dbReference>
<evidence type="ECO:0000256" key="10">
    <source>
        <dbReference type="ARBA" id="ARBA00023136"/>
    </source>
</evidence>
<evidence type="ECO:0000256" key="11">
    <source>
        <dbReference type="ARBA" id="ARBA00023157"/>
    </source>
</evidence>
<feature type="transmembrane region" description="Helical" evidence="15">
    <location>
        <begin position="315"/>
        <end position="339"/>
    </location>
</feature>
<feature type="transmembrane region" description="Helical" evidence="15">
    <location>
        <begin position="280"/>
        <end position="303"/>
    </location>
</feature>